<organism evidence="8 9">
    <name type="scientific">Lederbergia wuyishanensis</name>
    <dbReference type="NCBI Taxonomy" id="1347903"/>
    <lineage>
        <taxon>Bacteria</taxon>
        <taxon>Bacillati</taxon>
        <taxon>Bacillota</taxon>
        <taxon>Bacilli</taxon>
        <taxon>Bacillales</taxon>
        <taxon>Bacillaceae</taxon>
        <taxon>Lederbergia</taxon>
    </lineage>
</organism>
<keyword evidence="9" id="KW-1185">Reference proteome</keyword>
<dbReference type="PANTHER" id="PTHR12992:SF11">
    <property type="entry name" value="MITOCHONDRIAL COENZYME A DIPHOSPHATASE NUDT8"/>
    <property type="match status" value="1"/>
</dbReference>
<dbReference type="PANTHER" id="PTHR12992">
    <property type="entry name" value="NUDIX HYDROLASE"/>
    <property type="match status" value="1"/>
</dbReference>
<evidence type="ECO:0000259" key="7">
    <source>
        <dbReference type="PROSITE" id="PS51462"/>
    </source>
</evidence>
<evidence type="ECO:0000256" key="3">
    <source>
        <dbReference type="ARBA" id="ARBA00022723"/>
    </source>
</evidence>
<keyword evidence="5" id="KW-0460">Magnesium</keyword>
<evidence type="ECO:0000256" key="5">
    <source>
        <dbReference type="ARBA" id="ARBA00022842"/>
    </source>
</evidence>
<comment type="caution">
    <text evidence="8">The sequence shown here is derived from an EMBL/GenBank/DDBJ whole genome shotgun (WGS) entry which is preliminary data.</text>
</comment>
<gene>
    <name evidence="8" type="ORF">J2S14_001489</name>
</gene>
<dbReference type="Proteomes" id="UP001232343">
    <property type="component" value="Unassembled WGS sequence"/>
</dbReference>
<dbReference type="CDD" id="cd03426">
    <property type="entry name" value="NUDIX_CoAse_Nudt7"/>
    <property type="match status" value="1"/>
</dbReference>
<keyword evidence="4" id="KW-0378">Hydrolase</keyword>
<dbReference type="Gene3D" id="3.90.79.10">
    <property type="entry name" value="Nucleoside Triphosphate Pyrophosphohydrolase"/>
    <property type="match status" value="1"/>
</dbReference>
<evidence type="ECO:0000256" key="2">
    <source>
        <dbReference type="ARBA" id="ARBA00001946"/>
    </source>
</evidence>
<accession>A0ABU0D2P7</accession>
<comment type="cofactor">
    <cofactor evidence="1">
        <name>Mn(2+)</name>
        <dbReference type="ChEBI" id="CHEBI:29035"/>
    </cofactor>
</comment>
<dbReference type="EMBL" id="JAUSUO010000002">
    <property type="protein sequence ID" value="MDQ0342677.1"/>
    <property type="molecule type" value="Genomic_DNA"/>
</dbReference>
<dbReference type="InterPro" id="IPR015797">
    <property type="entry name" value="NUDIX_hydrolase-like_dom_sf"/>
</dbReference>
<comment type="cofactor">
    <cofactor evidence="2">
        <name>Mg(2+)</name>
        <dbReference type="ChEBI" id="CHEBI:18420"/>
    </cofactor>
</comment>
<feature type="domain" description="Nudix hydrolase" evidence="7">
    <location>
        <begin position="23"/>
        <end position="161"/>
    </location>
</feature>
<reference evidence="8 9" key="1">
    <citation type="submission" date="2023-07" db="EMBL/GenBank/DDBJ databases">
        <title>Genomic Encyclopedia of Type Strains, Phase IV (KMG-IV): sequencing the most valuable type-strain genomes for metagenomic binning, comparative biology and taxonomic classification.</title>
        <authorList>
            <person name="Goeker M."/>
        </authorList>
    </citation>
    <scope>NUCLEOTIDE SEQUENCE [LARGE SCALE GENOMIC DNA]</scope>
    <source>
        <strain evidence="8 9">DSM 27848</strain>
    </source>
</reference>
<keyword evidence="3" id="KW-0479">Metal-binding</keyword>
<evidence type="ECO:0000313" key="8">
    <source>
        <dbReference type="EMBL" id="MDQ0342677.1"/>
    </source>
</evidence>
<evidence type="ECO:0000256" key="6">
    <source>
        <dbReference type="ARBA" id="ARBA00023211"/>
    </source>
</evidence>
<dbReference type="RefSeq" id="WP_244680787.1">
    <property type="nucleotide sequence ID" value="NZ_JALIRM010000002.1"/>
</dbReference>
<keyword evidence="6" id="KW-0464">Manganese</keyword>
<evidence type="ECO:0000256" key="4">
    <source>
        <dbReference type="ARBA" id="ARBA00022801"/>
    </source>
</evidence>
<proteinExistence type="predicted"/>
<dbReference type="Pfam" id="PF00293">
    <property type="entry name" value="NUDIX"/>
    <property type="match status" value="1"/>
</dbReference>
<evidence type="ECO:0000313" key="9">
    <source>
        <dbReference type="Proteomes" id="UP001232343"/>
    </source>
</evidence>
<evidence type="ECO:0000256" key="1">
    <source>
        <dbReference type="ARBA" id="ARBA00001936"/>
    </source>
</evidence>
<sequence>MFVDKLKERINHNQTLFIGEETAFRSAVLIPLVQVDQEWHVLFEVRSATMRKQPGDICFPGGRIDSTDPSPLAAALRETNEELGVDPETVTVLGQLSPYIASPSFVIYPFVGIVDYDQIIHSYNLVEVEEVFTVPVKWLLDHEPYMHLVSVQPTPSEDFPFEKIMKGTEYQWRARSLEEWFFDYGKYTIWGITARILKHFIEMIKSDV</sequence>
<dbReference type="PROSITE" id="PS51462">
    <property type="entry name" value="NUDIX"/>
    <property type="match status" value="1"/>
</dbReference>
<dbReference type="SUPFAM" id="SSF55811">
    <property type="entry name" value="Nudix"/>
    <property type="match status" value="1"/>
</dbReference>
<name>A0ABU0D2P7_9BACI</name>
<protein>
    <submittedName>
        <fullName evidence="8">8-oxo-dGTP pyrophosphatase MutT (NUDIX family)</fullName>
    </submittedName>
</protein>
<dbReference type="InterPro" id="IPR045121">
    <property type="entry name" value="CoAse"/>
</dbReference>
<dbReference type="InterPro" id="IPR000086">
    <property type="entry name" value="NUDIX_hydrolase_dom"/>
</dbReference>